<dbReference type="Gene3D" id="3.40.640.10">
    <property type="entry name" value="Type I PLP-dependent aspartate aminotransferase-like (Major domain)"/>
    <property type="match status" value="1"/>
</dbReference>
<dbReference type="InterPro" id="IPR015424">
    <property type="entry name" value="PyrdxlP-dep_Trfase"/>
</dbReference>
<dbReference type="InterPro" id="IPR050881">
    <property type="entry name" value="LL-DAP_aminotransferase"/>
</dbReference>
<keyword evidence="2 5" id="KW-0032">Aminotransferase</keyword>
<dbReference type="PANTHER" id="PTHR42832">
    <property type="entry name" value="AMINO ACID AMINOTRANSFERASE"/>
    <property type="match status" value="1"/>
</dbReference>
<gene>
    <name evidence="5" type="ORF">D9R14_22495</name>
</gene>
<accession>A0A3L6ZUG6</accession>
<keyword evidence="6" id="KW-1185">Reference proteome</keyword>
<dbReference type="Gene3D" id="3.90.1150.10">
    <property type="entry name" value="Aspartate Aminotransferase, domain 1"/>
    <property type="match status" value="1"/>
</dbReference>
<comment type="cofactor">
    <cofactor evidence="1">
        <name>pyridoxal 5'-phosphate</name>
        <dbReference type="ChEBI" id="CHEBI:597326"/>
    </cofactor>
</comment>
<protein>
    <submittedName>
        <fullName evidence="5">Aminotransferase class I/II-fold pyridoxal phosphate-dependent enzyme</fullName>
    </submittedName>
</protein>
<dbReference type="InterPro" id="IPR004839">
    <property type="entry name" value="Aminotransferase_I/II_large"/>
</dbReference>
<dbReference type="Proteomes" id="UP000269692">
    <property type="component" value="Unassembled WGS sequence"/>
</dbReference>
<name>A0A3L6ZUG6_9HYPH</name>
<sequence>MSDSAPPASPVEDRRSPFIRLAELLAPVAPARAPLSAAVGEPQHAMPPFVGDVLAKSLAGFGRYPRAEGTTAFRDAAAAWLGRRYALARPVDAEREVLVLNGSREGLFSAAIVARRLADARRDYGGRRPAMLLPNPFYAAYAAGAEAAGCEAVILPTTRDSGWLPDLAALTPELMARTVAVFLASPANPQGALASPAYLAELLRLCRDHGAYLFADECYSEIYLGAETPAGLLEVAGGDFSNALAFNSLSKRSSLPGLRCGFIAGDPDFLKSFLAFRWVAAPQVPEPLQAVGVAALGDEAHVDASRDLYKAKFDLADRMLAGRFGYERPGGGFFLWLDVAAAGGGEQAALRLWREQGLRVVPGGYLARRDLSGKNPCDAYIRVALVQDLAACEEVLARLLDGLA</sequence>
<evidence type="ECO:0000256" key="1">
    <source>
        <dbReference type="ARBA" id="ARBA00001933"/>
    </source>
</evidence>
<organism evidence="5 6">
    <name type="scientific">Xanthobacter tagetidis</name>
    <dbReference type="NCBI Taxonomy" id="60216"/>
    <lineage>
        <taxon>Bacteria</taxon>
        <taxon>Pseudomonadati</taxon>
        <taxon>Pseudomonadota</taxon>
        <taxon>Alphaproteobacteria</taxon>
        <taxon>Hyphomicrobiales</taxon>
        <taxon>Xanthobacteraceae</taxon>
        <taxon>Xanthobacter</taxon>
    </lineage>
</organism>
<dbReference type="PANTHER" id="PTHR42832:SF3">
    <property type="entry name" value="L-GLUTAMINE--4-(METHYLSULFANYL)-2-OXOBUTANOATE AMINOTRANSFERASE"/>
    <property type="match status" value="1"/>
</dbReference>
<dbReference type="SUPFAM" id="SSF53383">
    <property type="entry name" value="PLP-dependent transferases"/>
    <property type="match status" value="1"/>
</dbReference>
<dbReference type="GO" id="GO:0008483">
    <property type="term" value="F:transaminase activity"/>
    <property type="evidence" value="ECO:0007669"/>
    <property type="project" value="UniProtKB-KW"/>
</dbReference>
<evidence type="ECO:0000313" key="5">
    <source>
        <dbReference type="EMBL" id="RLP71534.1"/>
    </source>
</evidence>
<feature type="domain" description="Aminotransferase class I/classII large" evidence="4">
    <location>
        <begin position="46"/>
        <end position="394"/>
    </location>
</feature>
<dbReference type="InterPro" id="IPR015422">
    <property type="entry name" value="PyrdxlP-dep_Trfase_small"/>
</dbReference>
<reference evidence="5 6" key="1">
    <citation type="submission" date="2018-10" db="EMBL/GenBank/DDBJ databases">
        <title>Xanthobacter tagetidis genome sequencing and assembly.</title>
        <authorList>
            <person name="Maclea K.S."/>
            <person name="Goen A.E."/>
            <person name="Fatima S.A."/>
        </authorList>
    </citation>
    <scope>NUCLEOTIDE SEQUENCE [LARGE SCALE GENOMIC DNA]</scope>
    <source>
        <strain evidence="5 6">ATCC 700314</strain>
    </source>
</reference>
<comment type="caution">
    <text evidence="5">The sequence shown here is derived from an EMBL/GenBank/DDBJ whole genome shotgun (WGS) entry which is preliminary data.</text>
</comment>
<evidence type="ECO:0000256" key="3">
    <source>
        <dbReference type="ARBA" id="ARBA00022679"/>
    </source>
</evidence>
<dbReference type="EMBL" id="RCTF01000033">
    <property type="protein sequence ID" value="RLP71534.1"/>
    <property type="molecule type" value="Genomic_DNA"/>
</dbReference>
<dbReference type="OrthoDB" id="9813612at2"/>
<dbReference type="InterPro" id="IPR015421">
    <property type="entry name" value="PyrdxlP-dep_Trfase_major"/>
</dbReference>
<evidence type="ECO:0000256" key="2">
    <source>
        <dbReference type="ARBA" id="ARBA00022576"/>
    </source>
</evidence>
<evidence type="ECO:0000259" key="4">
    <source>
        <dbReference type="Pfam" id="PF00155"/>
    </source>
</evidence>
<dbReference type="GO" id="GO:0030170">
    <property type="term" value="F:pyridoxal phosphate binding"/>
    <property type="evidence" value="ECO:0007669"/>
    <property type="project" value="InterPro"/>
</dbReference>
<proteinExistence type="predicted"/>
<dbReference type="CDD" id="cd00609">
    <property type="entry name" value="AAT_like"/>
    <property type="match status" value="1"/>
</dbReference>
<keyword evidence="3 5" id="KW-0808">Transferase</keyword>
<dbReference type="AlphaFoldDB" id="A0A3L6ZUG6"/>
<evidence type="ECO:0000313" key="6">
    <source>
        <dbReference type="Proteomes" id="UP000269692"/>
    </source>
</evidence>
<dbReference type="Pfam" id="PF00155">
    <property type="entry name" value="Aminotran_1_2"/>
    <property type="match status" value="1"/>
</dbReference>